<evidence type="ECO:0000256" key="1">
    <source>
        <dbReference type="ARBA" id="ARBA00022729"/>
    </source>
</evidence>
<reference evidence="3 4" key="1">
    <citation type="submission" date="2017-02" db="EMBL/GenBank/DDBJ databases">
        <authorList>
            <person name="Varghese N."/>
            <person name="Submissions S."/>
        </authorList>
    </citation>
    <scope>NUCLEOTIDE SEQUENCE [LARGE SCALE GENOMIC DNA]</scope>
    <source>
        <strain evidence="3 4">DSM 16775</strain>
    </source>
</reference>
<dbReference type="EMBL" id="FUZE01000034">
    <property type="protein sequence ID" value="SKC11018.1"/>
    <property type="molecule type" value="Genomic_DNA"/>
</dbReference>
<dbReference type="Proteomes" id="UP000190669">
    <property type="component" value="Unassembled WGS sequence"/>
</dbReference>
<sequence>MVTGNSYSTPSLTSTTNYWVSTSKSSIGNVGLPAPISTSGNTEVGIRLTIDVCKIFTISAKSSIVSGFIKESSTSAFSFPYVLADVCSLGTTTSGYYYYLYNLNISSNCESDRTQITATVDNACLGTAETKLAKKLVLYPNPFINILNIDNPSLIKLLQVLDHSGKLIKTINAPNSSLQLDDLPSGVYLIILDMNNGSKQSSKVIKK</sequence>
<keyword evidence="4" id="KW-1185">Reference proteome</keyword>
<dbReference type="Pfam" id="PF18962">
    <property type="entry name" value="Por_Secre_tail"/>
    <property type="match status" value="1"/>
</dbReference>
<dbReference type="InterPro" id="IPR026444">
    <property type="entry name" value="Secre_tail"/>
</dbReference>
<evidence type="ECO:0000259" key="2">
    <source>
        <dbReference type="Pfam" id="PF18962"/>
    </source>
</evidence>
<organism evidence="3 4">
    <name type="scientific">Chryseobacterium balustinum</name>
    <dbReference type="NCBI Taxonomy" id="246"/>
    <lineage>
        <taxon>Bacteria</taxon>
        <taxon>Pseudomonadati</taxon>
        <taxon>Bacteroidota</taxon>
        <taxon>Flavobacteriia</taxon>
        <taxon>Flavobacteriales</taxon>
        <taxon>Weeksellaceae</taxon>
        <taxon>Chryseobacterium group</taxon>
        <taxon>Chryseobacterium</taxon>
    </lineage>
</organism>
<name>A0ABY1LF94_9FLAO</name>
<keyword evidence="1" id="KW-0732">Signal</keyword>
<evidence type="ECO:0000313" key="3">
    <source>
        <dbReference type="EMBL" id="SKC11018.1"/>
    </source>
</evidence>
<dbReference type="NCBIfam" id="TIGR04183">
    <property type="entry name" value="Por_Secre_tail"/>
    <property type="match status" value="1"/>
</dbReference>
<proteinExistence type="predicted"/>
<feature type="domain" description="Secretion system C-terminal sorting" evidence="2">
    <location>
        <begin position="138"/>
        <end position="205"/>
    </location>
</feature>
<gene>
    <name evidence="3" type="ORF">SAMN05421800_1348</name>
</gene>
<comment type="caution">
    <text evidence="3">The sequence shown here is derived from an EMBL/GenBank/DDBJ whole genome shotgun (WGS) entry which is preliminary data.</text>
</comment>
<evidence type="ECO:0000313" key="4">
    <source>
        <dbReference type="Proteomes" id="UP000190669"/>
    </source>
</evidence>
<protein>
    <submittedName>
        <fullName evidence="3">Por secretion system C-terminal sorting domain-containing protein</fullName>
    </submittedName>
</protein>
<accession>A0ABY1LF94</accession>